<evidence type="ECO:0000313" key="2">
    <source>
        <dbReference type="EMBL" id="GAI83854.1"/>
    </source>
</evidence>
<keyword evidence="1" id="KW-1133">Transmembrane helix</keyword>
<evidence type="ECO:0000256" key="1">
    <source>
        <dbReference type="SAM" id="Phobius"/>
    </source>
</evidence>
<feature type="non-terminal residue" evidence="2">
    <location>
        <position position="301"/>
    </location>
</feature>
<keyword evidence="1" id="KW-0812">Transmembrane</keyword>
<gene>
    <name evidence="2" type="ORF">S12H4_19432</name>
</gene>
<sequence length="301" mass="34280">WFLGKASKNVIEDGMEKQVARAQRWIDKGLAPLIIFVFAATPLPDDAILVFIGLLGYALWKTVIWCFLGKIVLTSATGLAAKYLGETAFGEKILWLFGLKIGESGVTASEPAAWISALVWVASIAIIGVVLFIDWGDIWNFLSRSVLRRKYRKLAITDLDSLETTPVLDVNQQDEEKQSFRKQRMLKEASFWQCAISKKDDETPDYFDLYSVSFVLGKASNILLKPDWFAKFSKNLSEEKFNKLTEYQLDKLLPPKKIKEFYESNEKLDEITSNMIFLSSTTNQNQNRNVLCLLLYHSSLH</sequence>
<accession>X1TUY6</accession>
<name>X1TUY6_9ZZZZ</name>
<comment type="caution">
    <text evidence="2">The sequence shown here is derived from an EMBL/GenBank/DDBJ whole genome shotgun (WGS) entry which is preliminary data.</text>
</comment>
<dbReference type="AlphaFoldDB" id="X1TUY6"/>
<proteinExistence type="predicted"/>
<reference evidence="2" key="1">
    <citation type="journal article" date="2014" name="Front. Microbiol.">
        <title>High frequency of phylogenetically diverse reductive dehalogenase-homologous genes in deep subseafloor sedimentary metagenomes.</title>
        <authorList>
            <person name="Kawai M."/>
            <person name="Futagami T."/>
            <person name="Toyoda A."/>
            <person name="Takaki Y."/>
            <person name="Nishi S."/>
            <person name="Hori S."/>
            <person name="Arai W."/>
            <person name="Tsubouchi T."/>
            <person name="Morono Y."/>
            <person name="Uchiyama I."/>
            <person name="Ito T."/>
            <person name="Fujiyama A."/>
            <person name="Inagaki F."/>
            <person name="Takami H."/>
        </authorList>
    </citation>
    <scope>NUCLEOTIDE SEQUENCE</scope>
    <source>
        <strain evidence="2">Expedition CK06-06</strain>
    </source>
</reference>
<protein>
    <submittedName>
        <fullName evidence="2">Uncharacterized protein</fullName>
    </submittedName>
</protein>
<feature type="non-terminal residue" evidence="2">
    <location>
        <position position="1"/>
    </location>
</feature>
<feature type="transmembrane region" description="Helical" evidence="1">
    <location>
        <begin position="117"/>
        <end position="142"/>
    </location>
</feature>
<feature type="transmembrane region" description="Helical" evidence="1">
    <location>
        <begin position="47"/>
        <end position="68"/>
    </location>
</feature>
<dbReference type="EMBL" id="BARW01009719">
    <property type="protein sequence ID" value="GAI83854.1"/>
    <property type="molecule type" value="Genomic_DNA"/>
</dbReference>
<keyword evidence="1" id="KW-0472">Membrane</keyword>
<organism evidence="2">
    <name type="scientific">marine sediment metagenome</name>
    <dbReference type="NCBI Taxonomy" id="412755"/>
    <lineage>
        <taxon>unclassified sequences</taxon>
        <taxon>metagenomes</taxon>
        <taxon>ecological metagenomes</taxon>
    </lineage>
</organism>